<dbReference type="AlphaFoldDB" id="A0A1R3KAY6"/>
<comment type="subcellular location">
    <subcellularLocation>
        <location evidence="1">Nucleus</location>
    </subcellularLocation>
</comment>
<dbReference type="GO" id="GO:0010492">
    <property type="term" value="P:maintenance of shoot apical meristem identity"/>
    <property type="evidence" value="ECO:0007669"/>
    <property type="project" value="TreeGrafter"/>
</dbReference>
<sequence>MLPPPSRPQPRPMDPRLQTESVIGGVSSADKITLGDIARERVDVISEKMHRLPDEYLDHLKIQLRAILESQNRDEFMILHNFVQTRSDLTAQTLIKAHRTQLEILVAINMGIQAFLHPTISLSRDCLIEIFVYKRCRNIACQSLLHCTCQICANRSGFCNLCTCVICNKFDFQVNTCRWIGCDLCSHWTHTDCAIRDGQIFPSTEMLYFRCGACNGTSGLLGWVKDVFQYSAPAWDRDALIRELGFVTRVFRASDDPRGKKLFQLVEKIKGGLADCRLILMFFQELDSPSSSSSLGNGGQLLMAPQEACDRVAEVAQEVLRKLEMVGDEKMRMLKNARLSLDACEREVQDKAKQLEELKLERQKQLQELERIVRLKQKEVDIFQLKADAAKRQAERLQRFALAKSADQSQQHYATTYNSFE</sequence>
<dbReference type="InterPro" id="IPR047578">
    <property type="entry name" value="OBE1-like_PHD"/>
</dbReference>
<dbReference type="EMBL" id="AWUE01014271">
    <property type="protein sequence ID" value="OMP04261.1"/>
    <property type="molecule type" value="Genomic_DNA"/>
</dbReference>
<dbReference type="GO" id="GO:0005634">
    <property type="term" value="C:nucleus"/>
    <property type="evidence" value="ECO:0007669"/>
    <property type="project" value="UniProtKB-SubCell"/>
</dbReference>
<dbReference type="SMART" id="SM00249">
    <property type="entry name" value="PHD"/>
    <property type="match status" value="1"/>
</dbReference>
<gene>
    <name evidence="9" type="ORF">COLO4_09801</name>
</gene>
<evidence type="ECO:0000256" key="3">
    <source>
        <dbReference type="ARBA" id="ARBA00022771"/>
    </source>
</evidence>
<evidence type="ECO:0000259" key="8">
    <source>
        <dbReference type="SMART" id="SM00249"/>
    </source>
</evidence>
<proteinExistence type="predicted"/>
<comment type="caution">
    <text evidence="9">The sequence shown here is derived from an EMBL/GenBank/DDBJ whole genome shotgun (WGS) entry which is preliminary data.</text>
</comment>
<accession>A0A1R3KAY6</accession>
<dbReference type="GO" id="GO:0010071">
    <property type="term" value="P:root meristem specification"/>
    <property type="evidence" value="ECO:0007669"/>
    <property type="project" value="TreeGrafter"/>
</dbReference>
<dbReference type="Proteomes" id="UP000187203">
    <property type="component" value="Unassembled WGS sequence"/>
</dbReference>
<evidence type="ECO:0000313" key="9">
    <source>
        <dbReference type="EMBL" id="OMP04261.1"/>
    </source>
</evidence>
<dbReference type="InterPro" id="IPR032535">
    <property type="entry name" value="Oberon_CC"/>
</dbReference>
<evidence type="ECO:0000256" key="5">
    <source>
        <dbReference type="ARBA" id="ARBA00023054"/>
    </source>
</evidence>
<keyword evidence="4" id="KW-0862">Zinc</keyword>
<keyword evidence="6" id="KW-0539">Nucleus</keyword>
<dbReference type="GO" id="GO:0008270">
    <property type="term" value="F:zinc ion binding"/>
    <property type="evidence" value="ECO:0007669"/>
    <property type="project" value="UniProtKB-KW"/>
</dbReference>
<dbReference type="GO" id="GO:0010078">
    <property type="term" value="P:maintenance of root meristem identity"/>
    <property type="evidence" value="ECO:0007669"/>
    <property type="project" value="TreeGrafter"/>
</dbReference>
<dbReference type="InterPro" id="IPR001965">
    <property type="entry name" value="Znf_PHD"/>
</dbReference>
<dbReference type="GO" id="GO:0010468">
    <property type="term" value="P:regulation of gene expression"/>
    <property type="evidence" value="ECO:0007669"/>
    <property type="project" value="TreeGrafter"/>
</dbReference>
<organism evidence="9 10">
    <name type="scientific">Corchorus olitorius</name>
    <dbReference type="NCBI Taxonomy" id="93759"/>
    <lineage>
        <taxon>Eukaryota</taxon>
        <taxon>Viridiplantae</taxon>
        <taxon>Streptophyta</taxon>
        <taxon>Embryophyta</taxon>
        <taxon>Tracheophyta</taxon>
        <taxon>Spermatophyta</taxon>
        <taxon>Magnoliopsida</taxon>
        <taxon>eudicotyledons</taxon>
        <taxon>Gunneridae</taxon>
        <taxon>Pentapetalae</taxon>
        <taxon>rosids</taxon>
        <taxon>malvids</taxon>
        <taxon>Malvales</taxon>
        <taxon>Malvaceae</taxon>
        <taxon>Grewioideae</taxon>
        <taxon>Apeibeae</taxon>
        <taxon>Corchorus</taxon>
    </lineage>
</organism>
<dbReference type="Pfam" id="PF16312">
    <property type="entry name" value="Oberon_cc"/>
    <property type="match status" value="1"/>
</dbReference>
<dbReference type="InterPro" id="IPR032881">
    <property type="entry name" value="Oberon-like_PHD"/>
</dbReference>
<feature type="coiled-coil region" evidence="7">
    <location>
        <begin position="334"/>
        <end position="386"/>
    </location>
</feature>
<keyword evidence="10" id="KW-1185">Reference proteome</keyword>
<evidence type="ECO:0000256" key="4">
    <source>
        <dbReference type="ARBA" id="ARBA00022833"/>
    </source>
</evidence>
<keyword evidence="2" id="KW-0479">Metal-binding</keyword>
<protein>
    <submittedName>
        <fullName evidence="9">Zinc finger, PHD-type</fullName>
    </submittedName>
</protein>
<keyword evidence="3" id="KW-0863">Zinc-finger</keyword>
<reference evidence="10" key="1">
    <citation type="submission" date="2013-09" db="EMBL/GenBank/DDBJ databases">
        <title>Corchorus olitorius genome sequencing.</title>
        <authorList>
            <person name="Alam M."/>
            <person name="Haque M.S."/>
            <person name="Islam M.S."/>
            <person name="Emdad E.M."/>
            <person name="Islam M.M."/>
            <person name="Ahmed B."/>
            <person name="Halim A."/>
            <person name="Hossen Q.M.M."/>
            <person name="Hossain M.Z."/>
            <person name="Ahmed R."/>
            <person name="Khan M.M."/>
            <person name="Islam R."/>
            <person name="Rashid M.M."/>
            <person name="Khan S.A."/>
            <person name="Rahman M.S."/>
            <person name="Alam M."/>
            <person name="Yahiya A.S."/>
            <person name="Khan M.S."/>
            <person name="Azam M.S."/>
            <person name="Haque T."/>
            <person name="Lashkar M.Z.H."/>
            <person name="Akhand A.I."/>
            <person name="Morshed G."/>
            <person name="Roy S."/>
            <person name="Uddin K.S."/>
            <person name="Rabeya T."/>
            <person name="Hossain A.S."/>
            <person name="Chowdhury A."/>
            <person name="Snigdha A.R."/>
            <person name="Mortoza M.S."/>
            <person name="Matin S.A."/>
            <person name="Hoque S.M.E."/>
            <person name="Islam M.K."/>
            <person name="Roy D.K."/>
            <person name="Haider R."/>
            <person name="Moosa M.M."/>
            <person name="Elias S.M."/>
            <person name="Hasan A.M."/>
            <person name="Jahan S."/>
            <person name="Shafiuddin M."/>
            <person name="Mahmood N."/>
            <person name="Shommy N.S."/>
        </authorList>
    </citation>
    <scope>NUCLEOTIDE SEQUENCE [LARGE SCALE GENOMIC DNA]</scope>
    <source>
        <strain evidence="10">cv. O-4</strain>
    </source>
</reference>
<evidence type="ECO:0000256" key="6">
    <source>
        <dbReference type="ARBA" id="ARBA00023242"/>
    </source>
</evidence>
<evidence type="ECO:0000313" key="10">
    <source>
        <dbReference type="Proteomes" id="UP000187203"/>
    </source>
</evidence>
<dbReference type="Pfam" id="PF07227">
    <property type="entry name" value="PHD_Oberon"/>
    <property type="match status" value="1"/>
</dbReference>
<dbReference type="PIRSF" id="PIRSF025218">
    <property type="entry name" value="DUF1423_pln"/>
    <property type="match status" value="1"/>
</dbReference>
<dbReference type="CDD" id="cd15612">
    <property type="entry name" value="PHD_OBE1_like"/>
    <property type="match status" value="1"/>
</dbReference>
<dbReference type="PRINTS" id="PR01544">
    <property type="entry name" value="ARATH130DUF"/>
</dbReference>
<keyword evidence="5 7" id="KW-0175">Coiled coil</keyword>
<dbReference type="PANTHER" id="PTHR21736:SF37">
    <property type="entry name" value="PROTEIN OBERON 2"/>
    <property type="match status" value="1"/>
</dbReference>
<dbReference type="STRING" id="93759.A0A1R3KAY6"/>
<dbReference type="OrthoDB" id="1892623at2759"/>
<evidence type="ECO:0000256" key="1">
    <source>
        <dbReference type="ARBA" id="ARBA00004123"/>
    </source>
</evidence>
<evidence type="ECO:0000256" key="7">
    <source>
        <dbReference type="SAM" id="Coils"/>
    </source>
</evidence>
<dbReference type="InterPro" id="IPR004082">
    <property type="entry name" value="OBERON"/>
</dbReference>
<dbReference type="PANTHER" id="PTHR21736">
    <property type="entry name" value="VERNALIZATION-INSENSITIVE PROTEIN 3"/>
    <property type="match status" value="1"/>
</dbReference>
<evidence type="ECO:0000256" key="2">
    <source>
        <dbReference type="ARBA" id="ARBA00022723"/>
    </source>
</evidence>
<name>A0A1R3KAY6_9ROSI</name>
<feature type="domain" description="Zinc finger PHD-type" evidence="8">
    <location>
        <begin position="163"/>
        <end position="215"/>
    </location>
</feature>